<dbReference type="AlphaFoldDB" id="B7P7F5"/>
<dbReference type="HOGENOM" id="CLU_2661564_0_0_1"/>
<sequence length="76" mass="8360">LDMTNLFEAAILYGEKGFPVGKWCANEWALRQSKLQNMHGGSTFLDRDGLVPAHGAVWRNVPLAGLLRVSSDNCKS</sequence>
<dbReference type="EMBL" id="DS651632">
    <property type="protein sequence ID" value="EEC02527.1"/>
    <property type="molecule type" value="Genomic_DNA"/>
</dbReference>
<dbReference type="VEuPathDB" id="VectorBase:ISCW001718"/>
<evidence type="ECO:0000313" key="3">
    <source>
        <dbReference type="Proteomes" id="UP000001555"/>
    </source>
</evidence>
<organism>
    <name type="scientific">Ixodes scapularis</name>
    <name type="common">Black-legged tick</name>
    <name type="synonym">Deer tick</name>
    <dbReference type="NCBI Taxonomy" id="6945"/>
    <lineage>
        <taxon>Eukaryota</taxon>
        <taxon>Metazoa</taxon>
        <taxon>Ecdysozoa</taxon>
        <taxon>Arthropoda</taxon>
        <taxon>Chelicerata</taxon>
        <taxon>Arachnida</taxon>
        <taxon>Acari</taxon>
        <taxon>Parasitiformes</taxon>
        <taxon>Ixodida</taxon>
        <taxon>Ixodoidea</taxon>
        <taxon>Ixodidae</taxon>
        <taxon>Ixodinae</taxon>
        <taxon>Ixodes</taxon>
    </lineage>
</organism>
<proteinExistence type="predicted"/>
<reference evidence="2" key="2">
    <citation type="submission" date="2020-05" db="UniProtKB">
        <authorList>
            <consortium name="EnsemblMetazoa"/>
        </authorList>
    </citation>
    <scope>IDENTIFICATION</scope>
    <source>
        <strain evidence="2">wikel</strain>
    </source>
</reference>
<feature type="non-terminal residue" evidence="1">
    <location>
        <position position="76"/>
    </location>
</feature>
<dbReference type="InterPro" id="IPR029055">
    <property type="entry name" value="Ntn_hydrolases_N"/>
</dbReference>
<accession>B7P7F5</accession>
<dbReference type="PaxDb" id="6945-B7P7F5"/>
<protein>
    <submittedName>
        <fullName evidence="1 2">Uncharacterized protein</fullName>
    </submittedName>
</protein>
<evidence type="ECO:0000313" key="2">
    <source>
        <dbReference type="EnsemblMetazoa" id="ISCW001718-PA"/>
    </source>
</evidence>
<gene>
    <name evidence="1" type="ORF">IscW_ISCW001718</name>
</gene>
<dbReference type="SUPFAM" id="SSF56235">
    <property type="entry name" value="N-terminal nucleophile aminohydrolases (Ntn hydrolases)"/>
    <property type="match status" value="1"/>
</dbReference>
<reference evidence="1 3" key="1">
    <citation type="submission" date="2008-03" db="EMBL/GenBank/DDBJ databases">
        <title>Annotation of Ixodes scapularis.</title>
        <authorList>
            <consortium name="Ixodes scapularis Genome Project Consortium"/>
            <person name="Caler E."/>
            <person name="Hannick L.I."/>
            <person name="Bidwell S."/>
            <person name="Joardar V."/>
            <person name="Thiagarajan M."/>
            <person name="Amedeo P."/>
            <person name="Galinsky K.J."/>
            <person name="Schobel S."/>
            <person name="Inman J."/>
            <person name="Hostetler J."/>
            <person name="Miller J."/>
            <person name="Hammond M."/>
            <person name="Megy K."/>
            <person name="Lawson D."/>
            <person name="Kodira C."/>
            <person name="Sutton G."/>
            <person name="Meyer J."/>
            <person name="Hill C.A."/>
            <person name="Birren B."/>
            <person name="Nene V."/>
            <person name="Collins F."/>
            <person name="Alarcon-Chaidez F."/>
            <person name="Wikel S."/>
            <person name="Strausberg R."/>
        </authorList>
    </citation>
    <scope>NUCLEOTIDE SEQUENCE [LARGE SCALE GENOMIC DNA]</scope>
    <source>
        <strain evidence="3">Wikel</strain>
        <strain evidence="1">Wikel colony</strain>
    </source>
</reference>
<name>B7P7F5_IXOSC</name>
<evidence type="ECO:0000313" key="1">
    <source>
        <dbReference type="EMBL" id="EEC02527.1"/>
    </source>
</evidence>
<keyword evidence="3" id="KW-1185">Reference proteome</keyword>
<feature type="non-terminal residue" evidence="1">
    <location>
        <position position="1"/>
    </location>
</feature>
<dbReference type="InParanoid" id="B7P7F5"/>
<dbReference type="EMBL" id="ABJB010391113">
    <property type="status" value="NOT_ANNOTATED_CDS"/>
    <property type="molecule type" value="Genomic_DNA"/>
</dbReference>
<dbReference type="EnsemblMetazoa" id="ISCW001718-RA">
    <property type="protein sequence ID" value="ISCW001718-PA"/>
    <property type="gene ID" value="ISCW001718"/>
</dbReference>
<dbReference type="Proteomes" id="UP000001555">
    <property type="component" value="Unassembled WGS sequence"/>
</dbReference>